<dbReference type="InterPro" id="IPR001357">
    <property type="entry name" value="BRCT_dom"/>
</dbReference>
<dbReference type="PANTHER" id="PTHR23196">
    <property type="entry name" value="PAX TRANSCRIPTION ACTIVATION DOMAIN INTERACTING PROTEIN"/>
    <property type="match status" value="1"/>
</dbReference>
<organism evidence="7 8">
    <name type="scientific">Elaeis guineensis var. tenera</name>
    <name type="common">Oil palm</name>
    <dbReference type="NCBI Taxonomy" id="51953"/>
    <lineage>
        <taxon>Eukaryota</taxon>
        <taxon>Viridiplantae</taxon>
        <taxon>Streptophyta</taxon>
        <taxon>Embryophyta</taxon>
        <taxon>Tracheophyta</taxon>
        <taxon>Spermatophyta</taxon>
        <taxon>Magnoliopsida</taxon>
        <taxon>Liliopsida</taxon>
        <taxon>Arecaceae</taxon>
        <taxon>Arecoideae</taxon>
        <taxon>Cocoseae</taxon>
        <taxon>Elaeidinae</taxon>
        <taxon>Elaeis</taxon>
    </lineage>
</organism>
<dbReference type="KEGG" id="egu:105045373"/>
<keyword evidence="2" id="KW-0227">DNA damage</keyword>
<dbReference type="PROSITE" id="PS51186">
    <property type="entry name" value="GNAT"/>
    <property type="match status" value="1"/>
</dbReference>
<evidence type="ECO:0000313" key="8">
    <source>
        <dbReference type="RefSeq" id="XP_010921933.1"/>
    </source>
</evidence>
<evidence type="ECO:0000256" key="2">
    <source>
        <dbReference type="ARBA" id="ARBA00022763"/>
    </source>
</evidence>
<dbReference type="InParanoid" id="A0A6I9R7A9"/>
<feature type="region of interest" description="Disordered" evidence="4">
    <location>
        <begin position="268"/>
        <end position="289"/>
    </location>
</feature>
<sequence length="663" mass="72768">MPMAGTKRSSPSPISIGNCEVQIEGKGIVCESSEKNLLISVSNDAKVKISVDDRKRYTPRKSDDSGGERFPLEGHSFSLLNPKDVDSRSKSLLQEVLKLYIKELPSMNYAANTGKKSQFLERCVSNGKYRTLILKSDCVKGLGQVIAAISYQIIPTDTQYAEIPLAAVSSNNQKKGIGQLLYKELSKRLQSVGISTFLCWADEVSEGFWLKQGFISVGEVNSRGKTRRLPIKADIRRVLCYPGGSTLMVSQIKKDLMNFVNSSKHVSLGSSSKSHAKSPSNAPSETPGLTEIMTRDTSKYESLSNLDIVPDSHQMKTSQLQKLMNHGCSIDRQKAEGVPPDAVMVPACAKLVALNNVGCHSNGADLGQAENEYDTDGRCSLGQGVKRQIWEATLSSLKSKRIRGGHLIGCCQESNQDIVCESCSLGNSGCEQSVRAFLKDSICHAEGNRVGDINDDLLLKGNCPTVMFMNIADDAKKACLTKIVIELRGTVTCEGSACTHVITGKARRTLNFCTALCSGAWIVSPNWLKESFRERRFLGELQFVLEDEEYLLKYKSDLRDAVMRAKANPNSLLRGYHVCIAKHIHPSSNVLSIVIKSAGGNVIRRLGSTEEPSKEIFLACEEDMAEALAAARKGIRTYNSDWLMNCIMRQELDLNAPQFAESL</sequence>
<dbReference type="SUPFAM" id="SSF55729">
    <property type="entry name" value="Acyl-CoA N-acyltransferases (Nat)"/>
    <property type="match status" value="1"/>
</dbReference>
<dbReference type="AlphaFoldDB" id="A0A6I9R7A9"/>
<evidence type="ECO:0000256" key="4">
    <source>
        <dbReference type="SAM" id="MobiDB-lite"/>
    </source>
</evidence>
<dbReference type="GO" id="GO:0005634">
    <property type="term" value="C:nucleus"/>
    <property type="evidence" value="ECO:0007669"/>
    <property type="project" value="UniProtKB-SubCell"/>
</dbReference>
<dbReference type="OrthoDB" id="342264at2759"/>
<dbReference type="Pfam" id="PF16589">
    <property type="entry name" value="BRCT_2"/>
    <property type="match status" value="1"/>
</dbReference>
<dbReference type="Proteomes" id="UP000504607">
    <property type="component" value="Chromosome 5"/>
</dbReference>
<dbReference type="Gene3D" id="3.40.630.30">
    <property type="match status" value="1"/>
</dbReference>
<dbReference type="PROSITE" id="PS50172">
    <property type="entry name" value="BRCT"/>
    <property type="match status" value="2"/>
</dbReference>
<dbReference type="GO" id="GO:0006974">
    <property type="term" value="P:DNA damage response"/>
    <property type="evidence" value="ECO:0007669"/>
    <property type="project" value="UniProtKB-KW"/>
</dbReference>
<dbReference type="Pfam" id="PF00583">
    <property type="entry name" value="Acetyltransf_1"/>
    <property type="match status" value="1"/>
</dbReference>
<dbReference type="Gene3D" id="3.40.50.10190">
    <property type="entry name" value="BRCT domain"/>
    <property type="match status" value="2"/>
</dbReference>
<dbReference type="SUPFAM" id="SSF52113">
    <property type="entry name" value="BRCT domain"/>
    <property type="match status" value="2"/>
</dbReference>
<keyword evidence="7" id="KW-1185">Reference proteome</keyword>
<feature type="domain" description="BRCT" evidence="5">
    <location>
        <begin position="465"/>
        <end position="545"/>
    </location>
</feature>
<protein>
    <submittedName>
        <fullName evidence="8">Uncharacterized protein LOC105045373</fullName>
    </submittedName>
</protein>
<evidence type="ECO:0000313" key="7">
    <source>
        <dbReference type="Proteomes" id="UP000504607"/>
    </source>
</evidence>
<dbReference type="CDD" id="cd18432">
    <property type="entry name" value="BRCT_PAXIP1_rpt6_like"/>
    <property type="match status" value="1"/>
</dbReference>
<dbReference type="InterPro" id="IPR000182">
    <property type="entry name" value="GNAT_dom"/>
</dbReference>
<evidence type="ECO:0000259" key="5">
    <source>
        <dbReference type="PROSITE" id="PS50172"/>
    </source>
</evidence>
<gene>
    <name evidence="8" type="primary">LOC105045373</name>
</gene>
<dbReference type="CDD" id="cd04301">
    <property type="entry name" value="NAT_SF"/>
    <property type="match status" value="1"/>
</dbReference>
<reference evidence="8" key="1">
    <citation type="submission" date="2025-08" db="UniProtKB">
        <authorList>
            <consortium name="RefSeq"/>
        </authorList>
    </citation>
    <scope>IDENTIFICATION</scope>
</reference>
<dbReference type="Pfam" id="PF00533">
    <property type="entry name" value="BRCT"/>
    <property type="match status" value="1"/>
</dbReference>
<dbReference type="GO" id="GO:0016747">
    <property type="term" value="F:acyltransferase activity, transferring groups other than amino-acyl groups"/>
    <property type="evidence" value="ECO:0007669"/>
    <property type="project" value="InterPro"/>
</dbReference>
<evidence type="ECO:0000259" key="6">
    <source>
        <dbReference type="PROSITE" id="PS51186"/>
    </source>
</evidence>
<evidence type="ECO:0000256" key="3">
    <source>
        <dbReference type="ARBA" id="ARBA00023242"/>
    </source>
</evidence>
<comment type="subcellular location">
    <subcellularLocation>
        <location evidence="1">Nucleus</location>
    </subcellularLocation>
</comment>
<dbReference type="InterPro" id="IPR051579">
    <property type="entry name" value="DDR_Transcriptional_Reg"/>
</dbReference>
<name>A0A6I9R7A9_ELAGV</name>
<dbReference type="SMART" id="SM00292">
    <property type="entry name" value="BRCT"/>
    <property type="match status" value="2"/>
</dbReference>
<keyword evidence="3" id="KW-0539">Nucleus</keyword>
<dbReference type="PANTHER" id="PTHR23196:SF8">
    <property type="entry name" value="N-ACETYLTRANSFERASE"/>
    <property type="match status" value="1"/>
</dbReference>
<dbReference type="GeneID" id="105045373"/>
<evidence type="ECO:0000256" key="1">
    <source>
        <dbReference type="ARBA" id="ARBA00004123"/>
    </source>
</evidence>
<dbReference type="FunCoup" id="A0A6I9R7A9">
    <property type="interactions" value="850"/>
</dbReference>
<feature type="domain" description="N-acetyltransferase" evidence="6">
    <location>
        <begin position="83"/>
        <end position="234"/>
    </location>
</feature>
<feature type="domain" description="BRCT" evidence="5">
    <location>
        <begin position="568"/>
        <end position="652"/>
    </location>
</feature>
<dbReference type="InterPro" id="IPR036420">
    <property type="entry name" value="BRCT_dom_sf"/>
</dbReference>
<dbReference type="RefSeq" id="XP_010921933.1">
    <property type="nucleotide sequence ID" value="XM_010923631.3"/>
</dbReference>
<dbReference type="InterPro" id="IPR016181">
    <property type="entry name" value="Acyl_CoA_acyltransferase"/>
</dbReference>
<accession>A0A6I9R7A9</accession>
<proteinExistence type="predicted"/>
<feature type="compositionally biased region" description="Low complexity" evidence="4">
    <location>
        <begin position="268"/>
        <end position="284"/>
    </location>
</feature>